<dbReference type="EMBL" id="CALNXI010000632">
    <property type="protein sequence ID" value="CAH3030408.1"/>
    <property type="molecule type" value="Genomic_DNA"/>
</dbReference>
<sequence>LNSSIRNLFIIYHNAGLGAQIFRVSSHPVRAFQGSDALFQWTLESRLTSRSDFQGMVFGVWRNGYVASYILSVTSKGDVFPNPDLKHEVPSLEGRVQWKGDLSQSVAAFQISHIIAEDQMDYGLRLEFGALKEPESDFLSLRVEGKSDDSAITASPSSPLSVTPGGNMSFQCEFHVGDKDKVVYDGITVGIWERGGILLTLLTLAKNETLIMNPKLDQEVPAYHGRVFAKTWSNRTTNTSVMTIEINNIRESDRTCYGCGMYFGPFQELLGAAVRLDIQVPNRQYATRTVENSVRARVGEYARVQCPVFSLDIEFQAVYWSYCTTENCNMKETEWSWIAGMNSTRVTMVNGTGPYANRANMSLNGTLGISKVKAGDQTVYKCTVNEGDFTSPLVYFVTLDVDSRVRPEITSRSQSEVTALEGHVLYLKCEATGIPPAIVTWRRNGHVIQNRTTQTNYIRENVITAAEGVYECEASNSIGTDSYMVVVKIKTAEGKGVRLRKTIN</sequence>
<keyword evidence="5" id="KW-0393">Immunoglobulin domain</keyword>
<gene>
    <name evidence="7" type="ORF">PEVE_00037941</name>
</gene>
<dbReference type="Gene3D" id="2.60.40.10">
    <property type="entry name" value="Immunoglobulins"/>
    <property type="match status" value="3"/>
</dbReference>
<keyword evidence="8" id="KW-1185">Reference proteome</keyword>
<evidence type="ECO:0000256" key="4">
    <source>
        <dbReference type="ARBA" id="ARBA00023180"/>
    </source>
</evidence>
<accession>A0ABN8MKZ3</accession>
<dbReference type="Proteomes" id="UP001159427">
    <property type="component" value="Unassembled WGS sequence"/>
</dbReference>
<dbReference type="SUPFAM" id="SSF48726">
    <property type="entry name" value="Immunoglobulin"/>
    <property type="match status" value="3"/>
</dbReference>
<evidence type="ECO:0000256" key="5">
    <source>
        <dbReference type="ARBA" id="ARBA00023319"/>
    </source>
</evidence>
<dbReference type="SMART" id="SM00409">
    <property type="entry name" value="IG"/>
    <property type="match status" value="3"/>
</dbReference>
<dbReference type="InterPro" id="IPR003599">
    <property type="entry name" value="Ig_sub"/>
</dbReference>
<dbReference type="InterPro" id="IPR051275">
    <property type="entry name" value="Cell_adhesion_signaling"/>
</dbReference>
<feature type="domain" description="Ig-like" evidence="6">
    <location>
        <begin position="407"/>
        <end position="488"/>
    </location>
</feature>
<dbReference type="PROSITE" id="PS50835">
    <property type="entry name" value="IG_LIKE"/>
    <property type="match status" value="2"/>
</dbReference>
<feature type="domain" description="Ig-like" evidence="6">
    <location>
        <begin position="281"/>
        <end position="398"/>
    </location>
</feature>
<evidence type="ECO:0000259" key="6">
    <source>
        <dbReference type="PROSITE" id="PS50835"/>
    </source>
</evidence>
<dbReference type="InterPro" id="IPR036179">
    <property type="entry name" value="Ig-like_dom_sf"/>
</dbReference>
<feature type="non-terminal residue" evidence="7">
    <location>
        <position position="1"/>
    </location>
</feature>
<dbReference type="InterPro" id="IPR007110">
    <property type="entry name" value="Ig-like_dom"/>
</dbReference>
<evidence type="ECO:0000256" key="3">
    <source>
        <dbReference type="ARBA" id="ARBA00023157"/>
    </source>
</evidence>
<keyword evidence="2" id="KW-0472">Membrane</keyword>
<dbReference type="PANTHER" id="PTHR11640">
    <property type="entry name" value="NEPHRIN"/>
    <property type="match status" value="1"/>
</dbReference>
<keyword evidence="4" id="KW-0325">Glycoprotein</keyword>
<evidence type="ECO:0000313" key="7">
    <source>
        <dbReference type="EMBL" id="CAH3030408.1"/>
    </source>
</evidence>
<dbReference type="PANTHER" id="PTHR11640:SF164">
    <property type="entry name" value="MAM DOMAIN-CONTAINING GLYCOSYLPHOSPHATIDYLINOSITOL ANCHOR PROTEIN 1"/>
    <property type="match status" value="1"/>
</dbReference>
<name>A0ABN8MKZ3_9CNID</name>
<evidence type="ECO:0000256" key="1">
    <source>
        <dbReference type="ARBA" id="ARBA00004479"/>
    </source>
</evidence>
<comment type="subcellular location">
    <subcellularLocation>
        <location evidence="1">Membrane</location>
        <topology evidence="1">Single-pass type I membrane protein</topology>
    </subcellularLocation>
</comment>
<reference evidence="7 8" key="1">
    <citation type="submission" date="2022-05" db="EMBL/GenBank/DDBJ databases">
        <authorList>
            <consortium name="Genoscope - CEA"/>
            <person name="William W."/>
        </authorList>
    </citation>
    <scope>NUCLEOTIDE SEQUENCE [LARGE SCALE GENOMIC DNA]</scope>
</reference>
<dbReference type="Pfam" id="PF13927">
    <property type="entry name" value="Ig_3"/>
    <property type="match status" value="1"/>
</dbReference>
<protein>
    <recommendedName>
        <fullName evidence="6">Ig-like domain-containing protein</fullName>
    </recommendedName>
</protein>
<feature type="non-terminal residue" evidence="7">
    <location>
        <position position="504"/>
    </location>
</feature>
<dbReference type="InterPro" id="IPR013783">
    <property type="entry name" value="Ig-like_fold"/>
</dbReference>
<organism evidence="7 8">
    <name type="scientific">Porites evermanni</name>
    <dbReference type="NCBI Taxonomy" id="104178"/>
    <lineage>
        <taxon>Eukaryota</taxon>
        <taxon>Metazoa</taxon>
        <taxon>Cnidaria</taxon>
        <taxon>Anthozoa</taxon>
        <taxon>Hexacorallia</taxon>
        <taxon>Scleractinia</taxon>
        <taxon>Fungiina</taxon>
        <taxon>Poritidae</taxon>
        <taxon>Porites</taxon>
    </lineage>
</organism>
<proteinExistence type="predicted"/>
<keyword evidence="3" id="KW-1015">Disulfide bond</keyword>
<evidence type="ECO:0000256" key="2">
    <source>
        <dbReference type="ARBA" id="ARBA00023136"/>
    </source>
</evidence>
<comment type="caution">
    <text evidence="7">The sequence shown here is derived from an EMBL/GenBank/DDBJ whole genome shotgun (WGS) entry which is preliminary data.</text>
</comment>
<evidence type="ECO:0000313" key="8">
    <source>
        <dbReference type="Proteomes" id="UP001159427"/>
    </source>
</evidence>